<dbReference type="AlphaFoldDB" id="A0A2N3LE81"/>
<gene>
    <name evidence="3" type="ORF">CWO92_22100</name>
</gene>
<dbReference type="InterPro" id="IPR029063">
    <property type="entry name" value="SAM-dependent_MTases_sf"/>
</dbReference>
<proteinExistence type="predicted"/>
<dbReference type="GO" id="GO:0032259">
    <property type="term" value="P:methylation"/>
    <property type="evidence" value="ECO:0007669"/>
    <property type="project" value="UniProtKB-KW"/>
</dbReference>
<dbReference type="GO" id="GO:0008170">
    <property type="term" value="F:N-methyltransferase activity"/>
    <property type="evidence" value="ECO:0007669"/>
    <property type="project" value="UniProtKB-ARBA"/>
</dbReference>
<dbReference type="InterPro" id="IPR031339">
    <property type="entry name" value="DUF4942"/>
</dbReference>
<accession>A0A2N3LE81</accession>
<dbReference type="OrthoDB" id="270332at2"/>
<dbReference type="Proteomes" id="UP000233440">
    <property type="component" value="Unassembled WGS sequence"/>
</dbReference>
<dbReference type="Pfam" id="PF05869">
    <property type="entry name" value="Dam"/>
    <property type="match status" value="1"/>
</dbReference>
<dbReference type="GO" id="GO:0009307">
    <property type="term" value="P:DNA restriction-modification system"/>
    <property type="evidence" value="ECO:0007669"/>
    <property type="project" value="InterPro"/>
</dbReference>
<dbReference type="PROSITE" id="PS00092">
    <property type="entry name" value="N6_MTASE"/>
    <property type="match status" value="1"/>
</dbReference>
<name>A0A2N3LE81_9BACI</name>
<keyword evidence="1" id="KW-0175">Coiled coil</keyword>
<dbReference type="RefSeq" id="WP_101356373.1">
    <property type="nucleotide sequence ID" value="NZ_PIQO01000026.1"/>
</dbReference>
<feature type="coiled-coil region" evidence="1">
    <location>
        <begin position="142"/>
        <end position="169"/>
    </location>
</feature>
<dbReference type="Pfam" id="PF13708">
    <property type="entry name" value="DUF4942"/>
    <property type="match status" value="1"/>
</dbReference>
<keyword evidence="4" id="KW-1185">Reference proteome</keyword>
<reference evidence="3 4" key="1">
    <citation type="submission" date="2017-11" db="EMBL/GenBank/DDBJ databases">
        <title>Bacillus camelliae sp. nov., isolated from pu'er tea.</title>
        <authorList>
            <person name="Niu L."/>
        </authorList>
    </citation>
    <scope>NUCLEOTIDE SEQUENCE [LARGE SCALE GENOMIC DNA]</scope>
    <source>
        <strain evidence="3 4">7578-1</strain>
    </source>
</reference>
<dbReference type="GO" id="GO:0003677">
    <property type="term" value="F:DNA binding"/>
    <property type="evidence" value="ECO:0007669"/>
    <property type="project" value="InterPro"/>
</dbReference>
<dbReference type="Gene3D" id="3.40.50.150">
    <property type="entry name" value="Vaccinia Virus protein VP39"/>
    <property type="match status" value="1"/>
</dbReference>
<dbReference type="GO" id="GO:0009007">
    <property type="term" value="F:site-specific DNA-methyltransferase (adenine-specific) activity"/>
    <property type="evidence" value="ECO:0007669"/>
    <property type="project" value="InterPro"/>
</dbReference>
<dbReference type="SUPFAM" id="SSF53335">
    <property type="entry name" value="S-adenosyl-L-methionine-dependent methyltransferases"/>
    <property type="match status" value="1"/>
</dbReference>
<dbReference type="EMBL" id="PIQO01000026">
    <property type="protein sequence ID" value="PKR82885.1"/>
    <property type="molecule type" value="Genomic_DNA"/>
</dbReference>
<evidence type="ECO:0000313" key="3">
    <source>
        <dbReference type="EMBL" id="PKR82885.1"/>
    </source>
</evidence>
<sequence length="533" mass="63500">MFNNNPDFYPTPTKLINKMLSNIDFRYIRTVLEPSAGKGDLVEAITQKFKYHQSYNRSNYDIDTIELDNNLQYILQGKKFRLVHDDFLTYNTFKKYDCIIMNPPFSQGDKHLLKAIEMQQKGGQIVCLLNGETLKNPYTNTRKELIQKLEQYNAKVEFVQNAFTDAERKTDVETAIIYINIPKIEYNSVILDELKQEEIHKNNNEYNNHYLIDSDFIKGIVQQYNFEVKAGLKLIEEYNSLKPLMLTSFKDNSNPILKLGLEYEDKEGSSLENAYIKQIRLKYWTALFSNDQFMGLFTSNLKQKYLQYVQELKDYDFSFYNIYSLRIQLNKEMVQGVEDTILNLFEEFSYKHYYDEQSKNVHMYNGWKTNKAYKINHKVIIPLNGYRDMQYSWGRYNPSHYDVLEKLRDIEKVFNYLDSGRTEEIDMEQTLKMAEHYGETKKIELKYFYITFYKKGTCHIEFKNMELLKKFNLFGSQRKGWLPPSYGKAQYKDMTPEEKEVINDFEGEQSYNDVMKNKSYYIMNTEELLKLTS</sequence>
<protein>
    <submittedName>
        <fullName evidence="3">DNA methyltransferase</fullName>
    </submittedName>
</protein>
<organism evidence="3 4">
    <name type="scientific">Heyndrickxia camelliae</name>
    <dbReference type="NCBI Taxonomy" id="1707093"/>
    <lineage>
        <taxon>Bacteria</taxon>
        <taxon>Bacillati</taxon>
        <taxon>Bacillota</taxon>
        <taxon>Bacilli</taxon>
        <taxon>Bacillales</taxon>
        <taxon>Bacillaceae</taxon>
        <taxon>Heyndrickxia</taxon>
    </lineage>
</organism>
<evidence type="ECO:0000313" key="4">
    <source>
        <dbReference type="Proteomes" id="UP000233440"/>
    </source>
</evidence>
<keyword evidence="3" id="KW-0489">Methyltransferase</keyword>
<evidence type="ECO:0000259" key="2">
    <source>
        <dbReference type="Pfam" id="PF13708"/>
    </source>
</evidence>
<dbReference type="InterPro" id="IPR002052">
    <property type="entry name" value="DNA_methylase_N6_adenine_CS"/>
</dbReference>
<feature type="domain" description="DUF4942" evidence="2">
    <location>
        <begin position="277"/>
        <end position="480"/>
    </location>
</feature>
<dbReference type="InterPro" id="IPR008593">
    <property type="entry name" value="Dam_MeTrfase"/>
</dbReference>
<evidence type="ECO:0000256" key="1">
    <source>
        <dbReference type="SAM" id="Coils"/>
    </source>
</evidence>
<keyword evidence="3" id="KW-0808">Transferase</keyword>
<comment type="caution">
    <text evidence="3">The sequence shown here is derived from an EMBL/GenBank/DDBJ whole genome shotgun (WGS) entry which is preliminary data.</text>
</comment>